<dbReference type="InterPro" id="IPR024781">
    <property type="entry name" value="MSP_C"/>
</dbReference>
<dbReference type="Pfam" id="PF12948">
    <property type="entry name" value="MSP7_C"/>
    <property type="match status" value="1"/>
</dbReference>
<evidence type="ECO:0000256" key="2">
    <source>
        <dbReference type="SAM" id="MobiDB-lite"/>
    </source>
</evidence>
<keyword evidence="4" id="KW-0477">Merozoite</keyword>
<dbReference type="EMBL" id="FLQU01000919">
    <property type="protein sequence ID" value="SBS90292.1"/>
    <property type="molecule type" value="Genomic_DNA"/>
</dbReference>
<evidence type="ECO:0000313" key="6">
    <source>
        <dbReference type="Proteomes" id="UP000078546"/>
    </source>
</evidence>
<feature type="domain" description="Merozoite surface protein C-terminal" evidence="3">
    <location>
        <begin position="272"/>
        <end position="394"/>
    </location>
</feature>
<reference evidence="4" key="2">
    <citation type="submission" date="2016-05" db="EMBL/GenBank/DDBJ databases">
        <authorList>
            <person name="Lavstsen T."/>
            <person name="Jespersen J.S."/>
        </authorList>
    </citation>
    <scope>NUCLEOTIDE SEQUENCE [LARGE SCALE GENOMIC DNA]</scope>
</reference>
<dbReference type="EMBL" id="FLQV01003469">
    <property type="protein sequence ID" value="SBT02500.1"/>
    <property type="molecule type" value="Genomic_DNA"/>
</dbReference>
<dbReference type="AlphaFoldDB" id="A0A1A8WE15"/>
<name>A0A1A8WE15_PLAOA</name>
<dbReference type="Proteomes" id="UP000078560">
    <property type="component" value="Unassembled WGS sequence"/>
</dbReference>
<keyword evidence="1" id="KW-0175">Coiled coil</keyword>
<evidence type="ECO:0000313" key="4">
    <source>
        <dbReference type="EMBL" id="SBS90292.1"/>
    </source>
</evidence>
<feature type="compositionally biased region" description="Acidic residues" evidence="2">
    <location>
        <begin position="153"/>
        <end position="176"/>
    </location>
</feature>
<protein>
    <submittedName>
        <fullName evidence="4">Merozoite surface protein 7</fullName>
    </submittedName>
</protein>
<evidence type="ECO:0000256" key="1">
    <source>
        <dbReference type="SAM" id="Coils"/>
    </source>
</evidence>
<evidence type="ECO:0000313" key="7">
    <source>
        <dbReference type="Proteomes" id="UP000078560"/>
    </source>
</evidence>
<feature type="coiled-coil region" evidence="1">
    <location>
        <begin position="78"/>
        <end position="105"/>
    </location>
</feature>
<accession>A0A1A8WE15</accession>
<reference evidence="6 7" key="1">
    <citation type="submission" date="2016-05" db="EMBL/GenBank/DDBJ databases">
        <authorList>
            <person name="Naeem Raeece"/>
        </authorList>
    </citation>
    <scope>NUCLEOTIDE SEQUENCE [LARGE SCALE GENOMIC DNA]</scope>
</reference>
<organism evidence="4 7">
    <name type="scientific">Plasmodium ovale curtisi</name>
    <dbReference type="NCBI Taxonomy" id="864141"/>
    <lineage>
        <taxon>Eukaryota</taxon>
        <taxon>Sar</taxon>
        <taxon>Alveolata</taxon>
        <taxon>Apicomplexa</taxon>
        <taxon>Aconoidasida</taxon>
        <taxon>Haemosporida</taxon>
        <taxon>Plasmodiidae</taxon>
        <taxon>Plasmodium</taxon>
        <taxon>Plasmodium (Plasmodium)</taxon>
    </lineage>
</organism>
<sequence>MSTRIMSILFFSKLFLFFSLEVRLYNNFFQIFFFYVYSPLSISSQVKNKQKNYSKEGFLNLLNKKLENLNNTVSGEVSANFNKDIELLKKEIEELQKYEKAYGAEDFDENLEDESGDGLGKKKKILGVDEDELDNYDEEFFGQSKTTMKGEDYQEDTDAQDDTDEQGETDAQDDSSGEDHHMVPGEIAEGNSPLEGTNDKGAAQKSGEFPPKETSNGKVSLDGADPHNEASNGHDAPPGEVPPYGVESTDPEVAPGKQKAPEQGFNTTNAEVQYLDNLYDDAIRETNKNNQVHNPQHHTNYDTLNKNYDFPMTSKEYDMVKMLFGDCFKMGNDENSNTVCLIDLFKKILEDKIFMKQFENFMHSIYSFAKRHNYLGHEKMKNEELYKELFNSALKLLNTF</sequence>
<proteinExistence type="predicted"/>
<feature type="region of interest" description="Disordered" evidence="2">
    <location>
        <begin position="141"/>
        <end position="267"/>
    </location>
</feature>
<dbReference type="Proteomes" id="UP000078546">
    <property type="component" value="Unassembled WGS sequence"/>
</dbReference>
<gene>
    <name evidence="5" type="ORF">POVCU1_077600</name>
    <name evidence="4" type="ORF">POVCU2_0060530</name>
</gene>
<evidence type="ECO:0000313" key="5">
    <source>
        <dbReference type="EMBL" id="SBT02500.1"/>
    </source>
</evidence>
<evidence type="ECO:0000259" key="3">
    <source>
        <dbReference type="Pfam" id="PF12948"/>
    </source>
</evidence>